<feature type="compositionally biased region" description="Basic residues" evidence="1">
    <location>
        <begin position="62"/>
        <end position="71"/>
    </location>
</feature>
<dbReference type="EMBL" id="GISG01163992">
    <property type="protein sequence ID" value="MBA4650199.1"/>
    <property type="molecule type" value="Transcribed_RNA"/>
</dbReference>
<protein>
    <recommendedName>
        <fullName evidence="3">DUF1764 domain-containing protein</fullName>
    </recommendedName>
</protein>
<evidence type="ECO:0000256" key="1">
    <source>
        <dbReference type="SAM" id="MobiDB-lite"/>
    </source>
</evidence>
<feature type="compositionally biased region" description="Basic and acidic residues" evidence="1">
    <location>
        <begin position="46"/>
        <end position="61"/>
    </location>
</feature>
<evidence type="ECO:0000313" key="2">
    <source>
        <dbReference type="EMBL" id="MBA4650199.1"/>
    </source>
</evidence>
<organism evidence="2">
    <name type="scientific">Opuntia streptacantha</name>
    <name type="common">Prickly pear cactus</name>
    <name type="synonym">Opuntia cardona</name>
    <dbReference type="NCBI Taxonomy" id="393608"/>
    <lineage>
        <taxon>Eukaryota</taxon>
        <taxon>Viridiplantae</taxon>
        <taxon>Streptophyta</taxon>
        <taxon>Embryophyta</taxon>
        <taxon>Tracheophyta</taxon>
        <taxon>Spermatophyta</taxon>
        <taxon>Magnoliopsida</taxon>
        <taxon>eudicotyledons</taxon>
        <taxon>Gunneridae</taxon>
        <taxon>Pentapetalae</taxon>
        <taxon>Caryophyllales</taxon>
        <taxon>Cactineae</taxon>
        <taxon>Cactaceae</taxon>
        <taxon>Opuntioideae</taxon>
        <taxon>Opuntia</taxon>
    </lineage>
</organism>
<dbReference type="PANTHER" id="PTHR34066">
    <property type="entry name" value="GROWTH FACTOR 2"/>
    <property type="match status" value="1"/>
</dbReference>
<dbReference type="PANTHER" id="PTHR34066:SF1">
    <property type="entry name" value="DUF1764 FAMILY PROTEIN"/>
    <property type="match status" value="1"/>
</dbReference>
<dbReference type="EMBL" id="GISG01163990">
    <property type="protein sequence ID" value="MBA4650197.1"/>
    <property type="molecule type" value="Transcribed_RNA"/>
</dbReference>
<accession>A0A7C8ZRX8</accession>
<dbReference type="EMBL" id="GISG01163991">
    <property type="protein sequence ID" value="MBA4650198.1"/>
    <property type="molecule type" value="Transcribed_RNA"/>
</dbReference>
<sequence length="121" mass="13173">MPKKSSSKAATAPKEGSDAGQEKPVPTPKKTNEIDDIFSSKKRKKPEKEKVGAGEEKNEKPKKMKKKNKSKAPRESEDAPGSKPRRRTNDGLAIYSAEELGFNNQNAGGTALCPFDCSCCF</sequence>
<feature type="region of interest" description="Disordered" evidence="1">
    <location>
        <begin position="1"/>
        <end position="90"/>
    </location>
</feature>
<dbReference type="InterPro" id="IPR013885">
    <property type="entry name" value="DUF1764_euk"/>
</dbReference>
<proteinExistence type="predicted"/>
<dbReference type="Pfam" id="PF08576">
    <property type="entry name" value="DUF1764"/>
    <property type="match status" value="1"/>
</dbReference>
<evidence type="ECO:0008006" key="3">
    <source>
        <dbReference type="Google" id="ProtNLM"/>
    </source>
</evidence>
<reference evidence="2" key="2">
    <citation type="submission" date="2020-07" db="EMBL/GenBank/DDBJ databases">
        <authorList>
            <person name="Vera ALvarez R."/>
            <person name="Arias-Moreno D.M."/>
            <person name="Jimenez-Jacinto V."/>
            <person name="Jimenez-Bremont J.F."/>
            <person name="Swaminathan K."/>
            <person name="Moose S.P."/>
            <person name="Guerrero-Gonzalez M.L."/>
            <person name="Marino-Ramirez L."/>
            <person name="Landsman D."/>
            <person name="Rodriguez-Kessler M."/>
            <person name="Delgado-Sanchez P."/>
        </authorList>
    </citation>
    <scope>NUCLEOTIDE SEQUENCE</scope>
    <source>
        <tissue evidence="2">Cladode</tissue>
    </source>
</reference>
<dbReference type="AlphaFoldDB" id="A0A7C8ZRX8"/>
<reference evidence="2" key="1">
    <citation type="journal article" date="2013" name="J. Plant Res.">
        <title>Effect of fungi and light on seed germination of three Opuntia species from semiarid lands of central Mexico.</title>
        <authorList>
            <person name="Delgado-Sanchez P."/>
            <person name="Jimenez-Bremont J.F."/>
            <person name="Guerrero-Gonzalez Mde L."/>
            <person name="Flores J."/>
        </authorList>
    </citation>
    <scope>NUCLEOTIDE SEQUENCE</scope>
    <source>
        <tissue evidence="2">Cladode</tissue>
    </source>
</reference>
<name>A0A7C8ZRX8_OPUST</name>